<evidence type="ECO:0008006" key="5">
    <source>
        <dbReference type="Google" id="ProtNLM"/>
    </source>
</evidence>
<proteinExistence type="predicted"/>
<dbReference type="InterPro" id="IPR009163">
    <property type="entry name" value="Ap4A_phos1/2"/>
</dbReference>
<evidence type="ECO:0000259" key="2">
    <source>
        <dbReference type="Pfam" id="PF19327"/>
    </source>
</evidence>
<dbReference type="OrthoDB" id="10267950at2759"/>
<accession>A0A9P8C4U8</accession>
<comment type="caution">
    <text evidence="3">The sequence shown here is derived from an EMBL/GenBank/DDBJ whole genome shotgun (WGS) entry which is preliminary data.</text>
</comment>
<feature type="domain" description="Ap4A phosphorylase 1/2 N-terminal" evidence="2">
    <location>
        <begin position="5"/>
        <end position="166"/>
    </location>
</feature>
<dbReference type="InterPro" id="IPR019200">
    <property type="entry name" value="ATP_adenylylTrfase_C"/>
</dbReference>
<evidence type="ECO:0000259" key="1">
    <source>
        <dbReference type="Pfam" id="PF09830"/>
    </source>
</evidence>
<protein>
    <recommendedName>
        <fullName evidence="5">HIT domain-containing protein</fullName>
    </recommendedName>
</protein>
<gene>
    <name evidence="3" type="ORF">BJ875DRAFT_28226</name>
</gene>
<name>A0A9P8C4U8_9HELO</name>
<dbReference type="PANTHER" id="PTHR38420">
    <property type="entry name" value="AP-4-A PHOSPHORYLASE II"/>
    <property type="match status" value="1"/>
</dbReference>
<dbReference type="Pfam" id="PF19327">
    <property type="entry name" value="Ap4A_phos_N"/>
    <property type="match status" value="1"/>
</dbReference>
<dbReference type="Gene3D" id="3.30.428.70">
    <property type="match status" value="1"/>
</dbReference>
<dbReference type="InterPro" id="IPR045759">
    <property type="entry name" value="Ap4A_phos1/2_N"/>
</dbReference>
<evidence type="ECO:0000313" key="3">
    <source>
        <dbReference type="EMBL" id="KAG9233998.1"/>
    </source>
</evidence>
<dbReference type="InterPro" id="IPR036265">
    <property type="entry name" value="HIT-like_sf"/>
</dbReference>
<dbReference type="GO" id="GO:0003877">
    <property type="term" value="F:ATP:ADP adenylyltransferase activity"/>
    <property type="evidence" value="ECO:0007669"/>
    <property type="project" value="InterPro"/>
</dbReference>
<dbReference type="GO" id="GO:0005524">
    <property type="term" value="F:ATP binding"/>
    <property type="evidence" value="ECO:0007669"/>
    <property type="project" value="InterPro"/>
</dbReference>
<sequence>MASSMALPSFVRRQFKAAQSAGDLTFYSTQVAVLSCYGLPFQIRFSPALANKPKSNKSGAKKSVDPFETPQRGLFISNVGTSHYLVLNKFPIIPNHFILATTEFKEQTDLLEEEDIGAAYECLKAYRESGEELFGFFNSGDHSGASQPHRHIQFLPVESMHSGIEVGLTWNVLADKLTSTKDLPFQYFVSAIPQDATPSHLHSLYVVMHEAACRISQEPRSASATAPIVLSETRRVSESPINYNLGLTDRVMVLFPRVSEGIGIETEEGKVVGPISINGTILGGTLLVKSNDEWETLRSDPTKLKTILSAIGIQSTKN</sequence>
<reference evidence="3" key="1">
    <citation type="journal article" date="2021" name="IMA Fungus">
        <title>Genomic characterization of three marine fungi, including Emericellopsis atlantica sp. nov. with signatures of a generalist lifestyle and marine biomass degradation.</title>
        <authorList>
            <person name="Hagestad O.C."/>
            <person name="Hou L."/>
            <person name="Andersen J.H."/>
            <person name="Hansen E.H."/>
            <person name="Altermark B."/>
            <person name="Li C."/>
            <person name="Kuhnert E."/>
            <person name="Cox R.J."/>
            <person name="Crous P.W."/>
            <person name="Spatafora J.W."/>
            <person name="Lail K."/>
            <person name="Amirebrahimi M."/>
            <person name="Lipzen A."/>
            <person name="Pangilinan J."/>
            <person name="Andreopoulos W."/>
            <person name="Hayes R.D."/>
            <person name="Ng V."/>
            <person name="Grigoriev I.V."/>
            <person name="Jackson S.A."/>
            <person name="Sutton T.D.S."/>
            <person name="Dobson A.D.W."/>
            <person name="Rama T."/>
        </authorList>
    </citation>
    <scope>NUCLEOTIDE SEQUENCE</scope>
    <source>
        <strain evidence="3">TRa018bII</strain>
    </source>
</reference>
<keyword evidence="4" id="KW-1185">Reference proteome</keyword>
<dbReference type="InterPro" id="IPR043171">
    <property type="entry name" value="Ap4A_phos1/2-like"/>
</dbReference>
<feature type="domain" description="ATP adenylyltransferase C-terminal" evidence="1">
    <location>
        <begin position="182"/>
        <end position="313"/>
    </location>
</feature>
<dbReference type="GO" id="GO:0009117">
    <property type="term" value="P:nucleotide metabolic process"/>
    <property type="evidence" value="ECO:0007669"/>
    <property type="project" value="InterPro"/>
</dbReference>
<dbReference type="AlphaFoldDB" id="A0A9P8C4U8"/>
<dbReference type="PANTHER" id="PTHR38420:SF3">
    <property type="entry name" value="5',5'''-P-1,P-4-TETRAPHOSPHATE PHOSPHORYLASE 2"/>
    <property type="match status" value="1"/>
</dbReference>
<evidence type="ECO:0000313" key="4">
    <source>
        <dbReference type="Proteomes" id="UP000824998"/>
    </source>
</evidence>
<organism evidence="3 4">
    <name type="scientific">Amylocarpus encephaloides</name>
    <dbReference type="NCBI Taxonomy" id="45428"/>
    <lineage>
        <taxon>Eukaryota</taxon>
        <taxon>Fungi</taxon>
        <taxon>Dikarya</taxon>
        <taxon>Ascomycota</taxon>
        <taxon>Pezizomycotina</taxon>
        <taxon>Leotiomycetes</taxon>
        <taxon>Helotiales</taxon>
        <taxon>Helotiales incertae sedis</taxon>
        <taxon>Amylocarpus</taxon>
    </lineage>
</organism>
<dbReference type="SUPFAM" id="SSF54197">
    <property type="entry name" value="HIT-like"/>
    <property type="match status" value="1"/>
</dbReference>
<dbReference type="Proteomes" id="UP000824998">
    <property type="component" value="Unassembled WGS sequence"/>
</dbReference>
<dbReference type="Pfam" id="PF09830">
    <property type="entry name" value="ATP_transf"/>
    <property type="match status" value="1"/>
</dbReference>
<dbReference type="EMBL" id="MU251479">
    <property type="protein sequence ID" value="KAG9233998.1"/>
    <property type="molecule type" value="Genomic_DNA"/>
</dbReference>